<dbReference type="PANTHER" id="PTHR10612:SF34">
    <property type="entry name" value="APOLIPOPROTEIN D"/>
    <property type="match status" value="1"/>
</dbReference>
<dbReference type="InterPro" id="IPR000566">
    <property type="entry name" value="Lipocln_cytosolic_FA-bd_dom"/>
</dbReference>
<dbReference type="EMBL" id="KZ678130">
    <property type="protein sequence ID" value="PSN72292.1"/>
    <property type="molecule type" value="Genomic_DNA"/>
</dbReference>
<evidence type="ECO:0000259" key="2">
    <source>
        <dbReference type="Pfam" id="PF08212"/>
    </source>
</evidence>
<keyword evidence="4" id="KW-1185">Reference proteome</keyword>
<name>A0A2T2P3Q5_CORCC</name>
<dbReference type="CDD" id="cd19438">
    <property type="entry name" value="lipocalin_Blc-like"/>
    <property type="match status" value="1"/>
</dbReference>
<dbReference type="GO" id="GO:0006629">
    <property type="term" value="P:lipid metabolic process"/>
    <property type="evidence" value="ECO:0007669"/>
    <property type="project" value="TreeGrafter"/>
</dbReference>
<feature type="domain" description="Lipocalin/cytosolic fatty-acid binding" evidence="2">
    <location>
        <begin position="51"/>
        <end position="188"/>
    </location>
</feature>
<sequence length="196" mass="20958">MRVSATLITLASAVTGLSIPRSESNDTSEARVVPAQFDGHCFYPTPDPGFQLDDYLGTWYQVAGTPFGPTAGARCVTAEYSLNDNGTVKVVNTARIGEQPISIEGTAAPAGQQYGSDGVFQVSFPGQPTTPCPGPNYIVQEYCGDHAIVQTQNWTTLYILSRDRQPETTVIDSWISQAVRLGSNASAISKFNQTGC</sequence>
<feature type="chain" id="PRO_5025645327" evidence="1">
    <location>
        <begin position="17"/>
        <end position="196"/>
    </location>
</feature>
<dbReference type="GO" id="GO:0000302">
    <property type="term" value="P:response to reactive oxygen species"/>
    <property type="evidence" value="ECO:0007669"/>
    <property type="project" value="TreeGrafter"/>
</dbReference>
<dbReference type="InterPro" id="IPR012674">
    <property type="entry name" value="Calycin"/>
</dbReference>
<dbReference type="GO" id="GO:0005737">
    <property type="term" value="C:cytoplasm"/>
    <property type="evidence" value="ECO:0007669"/>
    <property type="project" value="TreeGrafter"/>
</dbReference>
<accession>A0A2T2P3Q5</accession>
<dbReference type="PANTHER" id="PTHR10612">
    <property type="entry name" value="APOLIPOPROTEIN D"/>
    <property type="match status" value="1"/>
</dbReference>
<gene>
    <name evidence="3" type="ORF">BS50DRAFT_484884</name>
</gene>
<organism evidence="3 4">
    <name type="scientific">Corynespora cassiicola Philippines</name>
    <dbReference type="NCBI Taxonomy" id="1448308"/>
    <lineage>
        <taxon>Eukaryota</taxon>
        <taxon>Fungi</taxon>
        <taxon>Dikarya</taxon>
        <taxon>Ascomycota</taxon>
        <taxon>Pezizomycotina</taxon>
        <taxon>Dothideomycetes</taxon>
        <taxon>Pleosporomycetidae</taxon>
        <taxon>Pleosporales</taxon>
        <taxon>Corynesporascaceae</taxon>
        <taxon>Corynespora</taxon>
    </lineage>
</organism>
<dbReference type="STRING" id="1448308.A0A2T2P3Q5"/>
<dbReference type="InterPro" id="IPR047202">
    <property type="entry name" value="Lipocalin_Blc-like_dom"/>
</dbReference>
<proteinExistence type="predicted"/>
<feature type="signal peptide" evidence="1">
    <location>
        <begin position="1"/>
        <end position="16"/>
    </location>
</feature>
<evidence type="ECO:0000256" key="1">
    <source>
        <dbReference type="SAM" id="SignalP"/>
    </source>
</evidence>
<keyword evidence="1" id="KW-0732">Signal</keyword>
<dbReference type="AlphaFoldDB" id="A0A2T2P3Q5"/>
<dbReference type="SUPFAM" id="SSF50814">
    <property type="entry name" value="Lipocalins"/>
    <property type="match status" value="1"/>
</dbReference>
<evidence type="ECO:0000313" key="4">
    <source>
        <dbReference type="Proteomes" id="UP000240883"/>
    </source>
</evidence>
<dbReference type="OrthoDB" id="565904at2759"/>
<evidence type="ECO:0000313" key="3">
    <source>
        <dbReference type="EMBL" id="PSN72292.1"/>
    </source>
</evidence>
<reference evidence="3 4" key="1">
    <citation type="journal article" date="2018" name="Front. Microbiol.">
        <title>Genome-Wide Analysis of Corynespora cassiicola Leaf Fall Disease Putative Effectors.</title>
        <authorList>
            <person name="Lopez D."/>
            <person name="Ribeiro S."/>
            <person name="Label P."/>
            <person name="Fumanal B."/>
            <person name="Venisse J.S."/>
            <person name="Kohler A."/>
            <person name="de Oliveira R.R."/>
            <person name="Labutti K."/>
            <person name="Lipzen A."/>
            <person name="Lail K."/>
            <person name="Bauer D."/>
            <person name="Ohm R.A."/>
            <person name="Barry K.W."/>
            <person name="Spatafora J."/>
            <person name="Grigoriev I.V."/>
            <person name="Martin F.M."/>
            <person name="Pujade-Renaud V."/>
        </authorList>
    </citation>
    <scope>NUCLEOTIDE SEQUENCE [LARGE SCALE GENOMIC DNA]</scope>
    <source>
        <strain evidence="3 4">Philippines</strain>
    </source>
</reference>
<dbReference type="Pfam" id="PF08212">
    <property type="entry name" value="Lipocalin_2"/>
    <property type="match status" value="1"/>
</dbReference>
<protein>
    <submittedName>
        <fullName evidence="3">Calycin-like protein</fullName>
    </submittedName>
</protein>
<dbReference type="Proteomes" id="UP000240883">
    <property type="component" value="Unassembled WGS sequence"/>
</dbReference>
<dbReference type="Gene3D" id="2.40.128.20">
    <property type="match status" value="1"/>
</dbReference>